<evidence type="ECO:0000259" key="5">
    <source>
        <dbReference type="SMART" id="SM01043"/>
    </source>
</evidence>
<keyword evidence="4" id="KW-0804">Transcription</keyword>
<dbReference type="SMART" id="SM01043">
    <property type="entry name" value="BTAD"/>
    <property type="match status" value="1"/>
</dbReference>
<dbReference type="Proteomes" id="UP000238312">
    <property type="component" value="Unassembled WGS sequence"/>
</dbReference>
<evidence type="ECO:0000256" key="1">
    <source>
        <dbReference type="ARBA" id="ARBA00005820"/>
    </source>
</evidence>
<dbReference type="SUPFAM" id="SSF46894">
    <property type="entry name" value="C-terminal effector domain of the bipartite response regulators"/>
    <property type="match status" value="1"/>
</dbReference>
<sequence>MPRKAEVSPGDEGLIRRISASARDARADHTVIFTILGPVGVLTRQEAARKTADEQLSEHRVRGLLAALLLRPNRFVAHTTLAGLLWDEPPAGYRSNLRTYASRLRRCLNAVDPSRVRLESRKGSGEQGGGGAYLLRVGEMELDADVFLRLIARAQAMRRDDDAESAVHLLKLALELWHGPAGGCDVAGSGRLLAQLDAFNDLRLITYEDLTAVRLQRGEHRLVIPELRALLADHPYREGAWAQLIYAFHRSGDVEKALRTYRELRDILAKELGVEPSEELNRLHRAVLDRDDAGARGVIWPERDSLTVR</sequence>
<feature type="domain" description="Bacterial transcriptional activator" evidence="5">
    <location>
        <begin position="142"/>
        <end position="288"/>
    </location>
</feature>
<dbReference type="PANTHER" id="PTHR35807">
    <property type="entry name" value="TRANSCRIPTIONAL REGULATOR REDD-RELATED"/>
    <property type="match status" value="1"/>
</dbReference>
<comment type="similarity">
    <text evidence="1">Belongs to the AfsR/DnrI/RedD regulatory family.</text>
</comment>
<comment type="caution">
    <text evidence="6">The sequence shown here is derived from an EMBL/GenBank/DDBJ whole genome shotgun (WGS) entry which is preliminary data.</text>
</comment>
<dbReference type="InterPro" id="IPR036388">
    <property type="entry name" value="WH-like_DNA-bd_sf"/>
</dbReference>
<proteinExistence type="inferred from homology"/>
<dbReference type="SUPFAM" id="SSF48452">
    <property type="entry name" value="TPR-like"/>
    <property type="match status" value="1"/>
</dbReference>
<dbReference type="InterPro" id="IPR001867">
    <property type="entry name" value="OmpR/PhoB-type_DNA-bd"/>
</dbReference>
<dbReference type="GO" id="GO:0003677">
    <property type="term" value="F:DNA binding"/>
    <property type="evidence" value="ECO:0007669"/>
    <property type="project" value="UniProtKB-KW"/>
</dbReference>
<evidence type="ECO:0000313" key="6">
    <source>
        <dbReference type="EMBL" id="PRX68480.1"/>
    </source>
</evidence>
<accession>A0A2T0N7I8</accession>
<dbReference type="AlphaFoldDB" id="A0A2T0N7I8"/>
<dbReference type="Gene3D" id="1.25.40.10">
    <property type="entry name" value="Tetratricopeptide repeat domain"/>
    <property type="match status" value="1"/>
</dbReference>
<gene>
    <name evidence="6" type="ORF">B0I32_103442</name>
</gene>
<protein>
    <submittedName>
        <fullName evidence="6">DNA-binding SARP family transcriptional activator</fullName>
    </submittedName>
</protein>
<keyword evidence="3 6" id="KW-0238">DNA-binding</keyword>
<dbReference type="GO" id="GO:0000160">
    <property type="term" value="P:phosphorelay signal transduction system"/>
    <property type="evidence" value="ECO:0007669"/>
    <property type="project" value="InterPro"/>
</dbReference>
<dbReference type="Gene3D" id="1.10.10.10">
    <property type="entry name" value="Winged helix-like DNA-binding domain superfamily/Winged helix DNA-binding domain"/>
    <property type="match status" value="1"/>
</dbReference>
<reference evidence="6 7" key="1">
    <citation type="submission" date="2018-03" db="EMBL/GenBank/DDBJ databases">
        <title>Genomic Encyclopedia of Type Strains, Phase III (KMG-III): the genomes of soil and plant-associated and newly described type strains.</title>
        <authorList>
            <person name="Whitman W."/>
        </authorList>
    </citation>
    <scope>NUCLEOTIDE SEQUENCE [LARGE SCALE GENOMIC DNA]</scope>
    <source>
        <strain evidence="6 7">CGMCC 4.7104</strain>
    </source>
</reference>
<dbReference type="Pfam" id="PF03704">
    <property type="entry name" value="BTAD"/>
    <property type="match status" value="1"/>
</dbReference>
<evidence type="ECO:0000256" key="2">
    <source>
        <dbReference type="ARBA" id="ARBA00023015"/>
    </source>
</evidence>
<dbReference type="InterPro" id="IPR051677">
    <property type="entry name" value="AfsR-DnrI-RedD_regulator"/>
</dbReference>
<dbReference type="CDD" id="cd15831">
    <property type="entry name" value="BTAD"/>
    <property type="match status" value="1"/>
</dbReference>
<dbReference type="InterPro" id="IPR005158">
    <property type="entry name" value="BTAD"/>
</dbReference>
<dbReference type="Pfam" id="PF00486">
    <property type="entry name" value="Trans_reg_C"/>
    <property type="match status" value="1"/>
</dbReference>
<keyword evidence="2" id="KW-0805">Transcription regulation</keyword>
<dbReference type="GO" id="GO:0006355">
    <property type="term" value="P:regulation of DNA-templated transcription"/>
    <property type="evidence" value="ECO:0007669"/>
    <property type="project" value="InterPro"/>
</dbReference>
<dbReference type="InterPro" id="IPR011990">
    <property type="entry name" value="TPR-like_helical_dom_sf"/>
</dbReference>
<dbReference type="EMBL" id="PVNG01000003">
    <property type="protein sequence ID" value="PRX68480.1"/>
    <property type="molecule type" value="Genomic_DNA"/>
</dbReference>
<evidence type="ECO:0000256" key="3">
    <source>
        <dbReference type="ARBA" id="ARBA00023125"/>
    </source>
</evidence>
<organism evidence="6 7">
    <name type="scientific">Nonomuraea fuscirosea</name>
    <dbReference type="NCBI Taxonomy" id="1291556"/>
    <lineage>
        <taxon>Bacteria</taxon>
        <taxon>Bacillati</taxon>
        <taxon>Actinomycetota</taxon>
        <taxon>Actinomycetes</taxon>
        <taxon>Streptosporangiales</taxon>
        <taxon>Streptosporangiaceae</taxon>
        <taxon>Nonomuraea</taxon>
    </lineage>
</organism>
<dbReference type="PANTHER" id="PTHR35807:SF1">
    <property type="entry name" value="TRANSCRIPTIONAL REGULATOR REDD"/>
    <property type="match status" value="1"/>
</dbReference>
<dbReference type="InterPro" id="IPR016032">
    <property type="entry name" value="Sig_transdc_resp-reg_C-effctor"/>
</dbReference>
<evidence type="ECO:0000256" key="4">
    <source>
        <dbReference type="ARBA" id="ARBA00023163"/>
    </source>
</evidence>
<evidence type="ECO:0000313" key="7">
    <source>
        <dbReference type="Proteomes" id="UP000238312"/>
    </source>
</evidence>
<keyword evidence="7" id="KW-1185">Reference proteome</keyword>
<name>A0A2T0N7I8_9ACTN</name>